<gene>
    <name evidence="3" type="ORF">CWI75_12225</name>
</gene>
<evidence type="ECO:0000256" key="2">
    <source>
        <dbReference type="ARBA" id="ARBA00049106"/>
    </source>
</evidence>
<evidence type="ECO:0000313" key="3">
    <source>
        <dbReference type="EMBL" id="PLW82510.1"/>
    </source>
</evidence>
<keyword evidence="4" id="KW-1185">Reference proteome</keyword>
<dbReference type="PANTHER" id="PTHR39428">
    <property type="entry name" value="F420H(2)-DEPENDENT QUINONE REDUCTASE RV1261C"/>
    <property type="match status" value="1"/>
</dbReference>
<proteinExistence type="inferred from homology"/>
<sequence length="164" mass="19112">MTNKFDYVKTRREDVDEIPTKMVPLVRRVMKVYTRFNVWVYKKSNGRLLKNFPGGYPICIVTMVGRKSGQPREIALINLPQGENRYLVASQGGMEKNPVWYYNIAANPDVEIMVGGLKKPYRARQVSPDEKREAWPHLLTLYPGFDEYQARTDRDIPVFICEPR</sequence>
<dbReference type="EMBL" id="PKLZ01000008">
    <property type="protein sequence ID" value="PLW82510.1"/>
    <property type="molecule type" value="Genomic_DNA"/>
</dbReference>
<comment type="caution">
    <text evidence="3">The sequence shown here is derived from an EMBL/GenBank/DDBJ whole genome shotgun (WGS) entry which is preliminary data.</text>
</comment>
<dbReference type="AlphaFoldDB" id="A0A2N5Y283"/>
<dbReference type="SUPFAM" id="SSF50475">
    <property type="entry name" value="FMN-binding split barrel"/>
    <property type="match status" value="1"/>
</dbReference>
<dbReference type="Gene3D" id="2.30.110.10">
    <property type="entry name" value="Electron Transport, Fmn-binding Protein, Chain A"/>
    <property type="match status" value="1"/>
</dbReference>
<dbReference type="Pfam" id="PF04075">
    <property type="entry name" value="F420H2_quin_red"/>
    <property type="match status" value="1"/>
</dbReference>
<dbReference type="Proteomes" id="UP000234845">
    <property type="component" value="Unassembled WGS sequence"/>
</dbReference>
<dbReference type="NCBIfam" id="TIGR00026">
    <property type="entry name" value="hi_GC_TIGR00026"/>
    <property type="match status" value="1"/>
</dbReference>
<evidence type="ECO:0000256" key="1">
    <source>
        <dbReference type="ARBA" id="ARBA00008710"/>
    </source>
</evidence>
<comment type="catalytic activity">
    <reaction evidence="2">
        <text>oxidized coenzyme F420-(gamma-L-Glu)(n) + a quinol + H(+) = reduced coenzyme F420-(gamma-L-Glu)(n) + a quinone</text>
        <dbReference type="Rhea" id="RHEA:39663"/>
        <dbReference type="Rhea" id="RHEA-COMP:12939"/>
        <dbReference type="Rhea" id="RHEA-COMP:14378"/>
        <dbReference type="ChEBI" id="CHEBI:15378"/>
        <dbReference type="ChEBI" id="CHEBI:24646"/>
        <dbReference type="ChEBI" id="CHEBI:132124"/>
        <dbReference type="ChEBI" id="CHEBI:133980"/>
        <dbReference type="ChEBI" id="CHEBI:139511"/>
    </reaction>
</comment>
<name>A0A2N5Y283_9GAMM</name>
<protein>
    <submittedName>
        <fullName evidence="3">Nitroreductase family deazaflavin-dependent oxidoreductase</fullName>
    </submittedName>
</protein>
<dbReference type="GO" id="GO:0005886">
    <property type="term" value="C:plasma membrane"/>
    <property type="evidence" value="ECO:0007669"/>
    <property type="project" value="TreeGrafter"/>
</dbReference>
<accession>A0A2N5Y283</accession>
<dbReference type="RefSeq" id="WP_101521762.1">
    <property type="nucleotide sequence ID" value="NZ_PKLZ01000008.1"/>
</dbReference>
<evidence type="ECO:0000313" key="4">
    <source>
        <dbReference type="Proteomes" id="UP000234845"/>
    </source>
</evidence>
<reference evidence="4" key="1">
    <citation type="submission" date="2017-11" db="EMBL/GenBank/DDBJ databases">
        <title>The draft genome sequence of Chromatocurvus sp. F02.</title>
        <authorList>
            <person name="Du Z.-J."/>
            <person name="Chang Y.-Q."/>
        </authorList>
    </citation>
    <scope>NUCLEOTIDE SEQUENCE [LARGE SCALE GENOMIC DNA]</scope>
    <source>
        <strain evidence="4">F02</strain>
    </source>
</reference>
<dbReference type="OrthoDB" id="9179360at2"/>
<dbReference type="PANTHER" id="PTHR39428:SF3">
    <property type="entry name" value="DEAZAFLAVIN-DEPENDENT NITROREDUCTASE"/>
    <property type="match status" value="1"/>
</dbReference>
<dbReference type="GO" id="GO:0016491">
    <property type="term" value="F:oxidoreductase activity"/>
    <property type="evidence" value="ECO:0007669"/>
    <property type="project" value="InterPro"/>
</dbReference>
<comment type="similarity">
    <text evidence="1">Belongs to the F420H(2)-dependent quinone reductase family.</text>
</comment>
<organism evidence="3 4">
    <name type="scientific">Kineobactrum sediminis</name>
    <dbReference type="NCBI Taxonomy" id="1905677"/>
    <lineage>
        <taxon>Bacteria</taxon>
        <taxon>Pseudomonadati</taxon>
        <taxon>Pseudomonadota</taxon>
        <taxon>Gammaproteobacteria</taxon>
        <taxon>Cellvibrionales</taxon>
        <taxon>Halieaceae</taxon>
        <taxon>Kineobactrum</taxon>
    </lineage>
</organism>
<dbReference type="InterPro" id="IPR004378">
    <property type="entry name" value="F420H2_quin_Rdtase"/>
</dbReference>
<dbReference type="InterPro" id="IPR012349">
    <property type="entry name" value="Split_barrel_FMN-bd"/>
</dbReference>
<dbReference type="GO" id="GO:0070967">
    <property type="term" value="F:coenzyme F420 binding"/>
    <property type="evidence" value="ECO:0007669"/>
    <property type="project" value="TreeGrafter"/>
</dbReference>